<proteinExistence type="predicted"/>
<evidence type="ECO:0000313" key="1">
    <source>
        <dbReference type="Proteomes" id="UP000694941"/>
    </source>
</evidence>
<dbReference type="PANTHER" id="PTHR46106:SF4">
    <property type="entry name" value="IA-2 PROTEIN TYROSINE PHOSPHATASE, ISOFORM C"/>
    <property type="match status" value="1"/>
</dbReference>
<dbReference type="RefSeq" id="XP_022235925.1">
    <property type="nucleotide sequence ID" value="XM_022380217.1"/>
</dbReference>
<dbReference type="GeneID" id="106476311"/>
<sequence length="321" mass="37039">MNITIDVYFADNAFGRCQVGYDEGGDIYRYNLTPETLRLLEQEMKRLFNGGYRWSHDYTQCVMQNILYTDRHHLMYDPGLCSRVLKLTLPAVCFLSHIQLPPTQVDLLSALKEKPIFTEGGTEWVSVEDRKEPDVQEESEGQLSSLLMTNPEIWRKETADKKPMFISHLNELIEKKGNNKDRWRSLQGDNLINDVFSQQDGRFDEDENVWLKNANFLKILNTHPEFREHINPVDNVDPEIEEDLVGKFMDGFERPMRYDAKKPGPAYYVHEPESSEIGYQNDVVVPNDIMKALSIGGENSFPSLTPGVVKSQHPPFSQYAE</sequence>
<protein>
    <submittedName>
        <fullName evidence="2">Uncharacterized protein LOC106476311</fullName>
    </submittedName>
</protein>
<reference evidence="2" key="1">
    <citation type="submission" date="2025-08" db="UniProtKB">
        <authorList>
            <consortium name="RefSeq"/>
        </authorList>
    </citation>
    <scope>IDENTIFICATION</scope>
    <source>
        <tissue evidence="2">Muscle</tissue>
    </source>
</reference>
<accession>A0ABM1RX20</accession>
<evidence type="ECO:0000313" key="2">
    <source>
        <dbReference type="RefSeq" id="XP_022235925.1"/>
    </source>
</evidence>
<feature type="non-terminal residue" evidence="2">
    <location>
        <position position="321"/>
    </location>
</feature>
<dbReference type="Proteomes" id="UP000694941">
    <property type="component" value="Unplaced"/>
</dbReference>
<keyword evidence="1" id="KW-1185">Reference proteome</keyword>
<dbReference type="InterPro" id="IPR033522">
    <property type="entry name" value="IA-2/IA-2_beta"/>
</dbReference>
<organism evidence="1 2">
    <name type="scientific">Limulus polyphemus</name>
    <name type="common">Atlantic horseshoe crab</name>
    <dbReference type="NCBI Taxonomy" id="6850"/>
    <lineage>
        <taxon>Eukaryota</taxon>
        <taxon>Metazoa</taxon>
        <taxon>Ecdysozoa</taxon>
        <taxon>Arthropoda</taxon>
        <taxon>Chelicerata</taxon>
        <taxon>Merostomata</taxon>
        <taxon>Xiphosura</taxon>
        <taxon>Limulidae</taxon>
        <taxon>Limulus</taxon>
    </lineage>
</organism>
<gene>
    <name evidence="2" type="primary">LOC106476311</name>
</gene>
<dbReference type="PANTHER" id="PTHR46106">
    <property type="entry name" value="IA-2 PROTEIN TYROSINE PHOSPHATASE, ISOFORM C"/>
    <property type="match status" value="1"/>
</dbReference>
<name>A0ABM1RX20_LIMPO</name>